<dbReference type="EMBL" id="BTSY01000003">
    <property type="protein sequence ID" value="GMT17384.1"/>
    <property type="molecule type" value="Genomic_DNA"/>
</dbReference>
<evidence type="ECO:0000313" key="2">
    <source>
        <dbReference type="EMBL" id="GMT17384.1"/>
    </source>
</evidence>
<accession>A0AAV5VG18</accession>
<dbReference type="Proteomes" id="UP001432322">
    <property type="component" value="Unassembled WGS sequence"/>
</dbReference>
<comment type="caution">
    <text evidence="2">The sequence shown here is derived from an EMBL/GenBank/DDBJ whole genome shotgun (WGS) entry which is preliminary data.</text>
</comment>
<feature type="region of interest" description="Disordered" evidence="1">
    <location>
        <begin position="1"/>
        <end position="28"/>
    </location>
</feature>
<keyword evidence="3" id="KW-1185">Reference proteome</keyword>
<evidence type="ECO:0000313" key="3">
    <source>
        <dbReference type="Proteomes" id="UP001432322"/>
    </source>
</evidence>
<evidence type="ECO:0000256" key="1">
    <source>
        <dbReference type="SAM" id="MobiDB-lite"/>
    </source>
</evidence>
<organism evidence="2 3">
    <name type="scientific">Pristionchus fissidentatus</name>
    <dbReference type="NCBI Taxonomy" id="1538716"/>
    <lineage>
        <taxon>Eukaryota</taxon>
        <taxon>Metazoa</taxon>
        <taxon>Ecdysozoa</taxon>
        <taxon>Nematoda</taxon>
        <taxon>Chromadorea</taxon>
        <taxon>Rhabditida</taxon>
        <taxon>Rhabditina</taxon>
        <taxon>Diplogasteromorpha</taxon>
        <taxon>Diplogasteroidea</taxon>
        <taxon>Neodiplogasteridae</taxon>
        <taxon>Pristionchus</taxon>
    </lineage>
</organism>
<reference evidence="2" key="1">
    <citation type="submission" date="2023-10" db="EMBL/GenBank/DDBJ databases">
        <title>Genome assembly of Pristionchus species.</title>
        <authorList>
            <person name="Yoshida K."/>
            <person name="Sommer R.J."/>
        </authorList>
    </citation>
    <scope>NUCLEOTIDE SEQUENCE</scope>
    <source>
        <strain evidence="2">RS5133</strain>
    </source>
</reference>
<proteinExistence type="predicted"/>
<protein>
    <recommendedName>
        <fullName evidence="4">Ribosomal protein</fullName>
    </recommendedName>
</protein>
<dbReference type="AlphaFoldDB" id="A0AAV5VG18"/>
<feature type="compositionally biased region" description="Basic and acidic residues" evidence="1">
    <location>
        <begin position="80"/>
        <end position="92"/>
    </location>
</feature>
<name>A0AAV5VG18_9BILA</name>
<evidence type="ECO:0008006" key="4">
    <source>
        <dbReference type="Google" id="ProtNLM"/>
    </source>
</evidence>
<gene>
    <name evidence="2" type="ORF">PFISCL1PPCAC_8681</name>
</gene>
<feature type="compositionally biased region" description="Polar residues" evidence="1">
    <location>
        <begin position="67"/>
        <end position="79"/>
    </location>
</feature>
<feature type="region of interest" description="Disordered" evidence="1">
    <location>
        <begin position="60"/>
        <end position="92"/>
    </location>
</feature>
<feature type="non-terminal residue" evidence="2">
    <location>
        <position position="92"/>
    </location>
</feature>
<sequence length="92" mass="10333">MASKAQRVDPETNHAPHSICRNHRSGRWNLARKKPKDTVAHRPFPQISLIFAVSSISHRGVSKSARHSSATVLSHSGQYRSEEERERPIGIV</sequence>
<feature type="compositionally biased region" description="Basic and acidic residues" evidence="1">
    <location>
        <begin position="1"/>
        <end position="14"/>
    </location>
</feature>